<dbReference type="InterPro" id="IPR015422">
    <property type="entry name" value="PyrdxlP-dep_Trfase_small"/>
</dbReference>
<dbReference type="InterPro" id="IPR005814">
    <property type="entry name" value="Aminotrans_3"/>
</dbReference>
<feature type="region of interest" description="Disordered" evidence="3">
    <location>
        <begin position="315"/>
        <end position="416"/>
    </location>
</feature>
<accession>A0A8H3HUP1</accession>
<name>A0A8H3HUP1_9AGAM</name>
<feature type="region of interest" description="Disordered" evidence="3">
    <location>
        <begin position="117"/>
        <end position="251"/>
    </location>
</feature>
<feature type="compositionally biased region" description="Low complexity" evidence="3">
    <location>
        <begin position="348"/>
        <end position="359"/>
    </location>
</feature>
<evidence type="ECO:0000313" key="4">
    <source>
        <dbReference type="EMBL" id="CAE7059084.1"/>
    </source>
</evidence>
<proteinExistence type="inferred from homology"/>
<dbReference type="Pfam" id="PF00202">
    <property type="entry name" value="Aminotran_3"/>
    <property type="match status" value="1"/>
</dbReference>
<dbReference type="CDD" id="cd00610">
    <property type="entry name" value="OAT_like"/>
    <property type="match status" value="1"/>
</dbReference>
<dbReference type="GO" id="GO:0008483">
    <property type="term" value="F:transaminase activity"/>
    <property type="evidence" value="ECO:0007669"/>
    <property type="project" value="InterPro"/>
</dbReference>
<feature type="compositionally biased region" description="Pro residues" evidence="3">
    <location>
        <begin position="205"/>
        <end position="223"/>
    </location>
</feature>
<feature type="compositionally biased region" description="Basic and acidic residues" evidence="3">
    <location>
        <begin position="361"/>
        <end position="370"/>
    </location>
</feature>
<feature type="region of interest" description="Disordered" evidence="3">
    <location>
        <begin position="59"/>
        <end position="104"/>
    </location>
</feature>
<dbReference type="AlphaFoldDB" id="A0A8H3HUP1"/>
<evidence type="ECO:0000256" key="1">
    <source>
        <dbReference type="ARBA" id="ARBA00008954"/>
    </source>
</evidence>
<sequence length="981" mass="105267">MAKGKTSNPADAFRLETEIHELEDIGEDKLNSTQKDRLKEIRAEVTRIRKVKQDYVKAHPEQGHLVRGLEPRARRLPDTAAPSADGSQAPPAIRSVFGKNGLPIHPERSIYYDPVLNPYGMPPPGMPYAERALLPHEIEQDNEQRISQSGALDEDSTMDSAESGSDEESEDDDIVLPAGPPPSGTKQNSASESDSEDSDDDIPMPAGPPPPKSAPLPKGPPPVGLLFPPAAPYGTGFPPFPPNAPPYAQPHAYVPPPPPGFPMATNLPYPPPFMPSVPYPQQAIGREQKPRDRQLAEAVRAVQDPLSNVPHVTYQAHQAQRYQPTPPSTGAVLSTPSQHGLPPKPGGTSNTTASATISAEPELRDFKKEATAFVPASMRRATKKGTNANATSSLQINAAPNEDGDQSGPSAEPRKDLMSMLGSQLGVADKPAPVSNTKAAQGKDDYENFLAEVRNLISTPFTPMVTSSVTPPAHHPAQNVSSDSMSPTALPVESNGSLNGSSQAIKQGVPTNLSGFTGKSSILHRTPWHPPIAVSAQGPYITLQDGRQVIDGVGGAAVSCVGNGHPAVVKAVQEQVEKMAYVYNVQLSNEPAEELARTLVETSNGAFEQVGFLSGGSEAVEAMIKLARQYWFEKKEPKRTNFIARQLSYHGNTVSTLALGSHPARRIPYEDVLDHQNFHHVGPAYYRHYAREGESEEDYVQRLKEELDAKFQELGGDTVIGFVAETVVGATTGCVPAPKGYFKACREICDKYGALFMLDEVMSGMGRMGTLHAWESFGDGVPPDLQSVAKGLGGGFASIGAVLVSPRVAKGIHDGSGYWLHGHTYQAHPIASAASLAVQRVIASENLIALCRQRGAELEQLLKDKLKGPNARSAPYISDIRGGGLFWGVEFDVPDAELPRINAAYQQSNGPGKNLPNNRRFGTLLQDMTMDKGLAAIAMTGSVDGKRGDHLILAPPYNISSEELNIIVDRVVESVEGLLFT</sequence>
<dbReference type="InterPro" id="IPR015424">
    <property type="entry name" value="PyrdxlP-dep_Trfase"/>
</dbReference>
<dbReference type="PANTHER" id="PTHR43094:SF1">
    <property type="entry name" value="AMINOTRANSFERASE CLASS-III"/>
    <property type="match status" value="1"/>
</dbReference>
<feature type="compositionally biased region" description="Basic and acidic residues" evidence="3">
    <location>
        <begin position="59"/>
        <end position="77"/>
    </location>
</feature>
<organism evidence="4 5">
    <name type="scientific">Rhizoctonia solani</name>
    <dbReference type="NCBI Taxonomy" id="456999"/>
    <lineage>
        <taxon>Eukaryota</taxon>
        <taxon>Fungi</taxon>
        <taxon>Dikarya</taxon>
        <taxon>Basidiomycota</taxon>
        <taxon>Agaricomycotina</taxon>
        <taxon>Agaricomycetes</taxon>
        <taxon>Cantharellales</taxon>
        <taxon>Ceratobasidiaceae</taxon>
        <taxon>Rhizoctonia</taxon>
    </lineage>
</organism>
<dbReference type="GO" id="GO:0005829">
    <property type="term" value="C:cytosol"/>
    <property type="evidence" value="ECO:0007669"/>
    <property type="project" value="TreeGrafter"/>
</dbReference>
<dbReference type="Gene3D" id="3.90.1150.10">
    <property type="entry name" value="Aspartate Aminotransferase, domain 1"/>
    <property type="match status" value="1"/>
</dbReference>
<dbReference type="SUPFAM" id="SSF53383">
    <property type="entry name" value="PLP-dependent transferases"/>
    <property type="match status" value="1"/>
</dbReference>
<dbReference type="InterPro" id="IPR015421">
    <property type="entry name" value="PyrdxlP-dep_Trfase_major"/>
</dbReference>
<dbReference type="PANTHER" id="PTHR43094">
    <property type="entry name" value="AMINOTRANSFERASE"/>
    <property type="match status" value="1"/>
</dbReference>
<reference evidence="4" key="1">
    <citation type="submission" date="2021-01" db="EMBL/GenBank/DDBJ databases">
        <authorList>
            <person name="Kaushik A."/>
        </authorList>
    </citation>
    <scope>NUCLEOTIDE SEQUENCE</scope>
    <source>
        <strain evidence="4">AG5</strain>
    </source>
</reference>
<feature type="region of interest" description="Disordered" evidence="3">
    <location>
        <begin position="273"/>
        <end position="295"/>
    </location>
</feature>
<dbReference type="GO" id="GO:0030170">
    <property type="term" value="F:pyridoxal phosphate binding"/>
    <property type="evidence" value="ECO:0007669"/>
    <property type="project" value="InterPro"/>
</dbReference>
<dbReference type="Proteomes" id="UP000663827">
    <property type="component" value="Unassembled WGS sequence"/>
</dbReference>
<feature type="compositionally biased region" description="Polar residues" evidence="3">
    <location>
        <begin position="384"/>
        <end position="398"/>
    </location>
</feature>
<feature type="compositionally biased region" description="Basic and acidic residues" evidence="3">
    <location>
        <begin position="286"/>
        <end position="295"/>
    </location>
</feature>
<feature type="region of interest" description="Disordered" evidence="3">
    <location>
        <begin position="468"/>
        <end position="499"/>
    </location>
</feature>
<gene>
    <name evidence="4" type="ORF">RDB_LOCUS6620</name>
</gene>
<dbReference type="Gene3D" id="3.40.640.10">
    <property type="entry name" value="Type I PLP-dependent aspartate aminotransferase-like (Major domain)"/>
    <property type="match status" value="1"/>
</dbReference>
<evidence type="ECO:0000256" key="2">
    <source>
        <dbReference type="ARBA" id="ARBA00022898"/>
    </source>
</evidence>
<feature type="compositionally biased region" description="Polar residues" evidence="3">
    <location>
        <begin position="478"/>
        <end position="487"/>
    </location>
</feature>
<feature type="compositionally biased region" description="Acidic residues" evidence="3">
    <location>
        <begin position="193"/>
        <end position="202"/>
    </location>
</feature>
<keyword evidence="2" id="KW-0663">Pyridoxal phosphate</keyword>
<comment type="caution">
    <text evidence="4">The sequence shown here is derived from an EMBL/GenBank/DDBJ whole genome shotgun (WGS) entry which is preliminary data.</text>
</comment>
<dbReference type="EMBL" id="CAJNJQ010000140">
    <property type="protein sequence ID" value="CAE7059084.1"/>
    <property type="molecule type" value="Genomic_DNA"/>
</dbReference>
<evidence type="ECO:0000313" key="5">
    <source>
        <dbReference type="Proteomes" id="UP000663827"/>
    </source>
</evidence>
<feature type="compositionally biased region" description="Basic and acidic residues" evidence="3">
    <location>
        <begin position="133"/>
        <end position="144"/>
    </location>
</feature>
<feature type="compositionally biased region" description="Acidic residues" evidence="3">
    <location>
        <begin position="164"/>
        <end position="174"/>
    </location>
</feature>
<comment type="similarity">
    <text evidence="1">Belongs to the class-III pyridoxal-phosphate-dependent aminotransferase family.</text>
</comment>
<dbReference type="NCBIfam" id="NF005685">
    <property type="entry name" value="PRK07483.1"/>
    <property type="match status" value="1"/>
</dbReference>
<evidence type="ECO:0000256" key="3">
    <source>
        <dbReference type="SAM" id="MobiDB-lite"/>
    </source>
</evidence>
<dbReference type="Pfam" id="PF12622">
    <property type="entry name" value="NpwBP"/>
    <property type="match status" value="1"/>
</dbReference>
<feature type="compositionally biased region" description="Pro residues" evidence="3">
    <location>
        <begin position="238"/>
        <end position="251"/>
    </location>
</feature>
<protein>
    <submittedName>
        <fullName evidence="4">Uncharacterized protein</fullName>
    </submittedName>
</protein>